<feature type="transmembrane region" description="Helical" evidence="1">
    <location>
        <begin position="171"/>
        <end position="198"/>
    </location>
</feature>
<gene>
    <name evidence="3" type="ordered locus">Acid345_3676</name>
</gene>
<name>Q1IKC3_KORVE</name>
<reference evidence="3 4" key="1">
    <citation type="journal article" date="2009" name="Appl. Environ. Microbiol.">
        <title>Three genomes from the phylum Acidobacteria provide insight into the lifestyles of these microorganisms in soils.</title>
        <authorList>
            <person name="Ward N.L."/>
            <person name="Challacombe J.F."/>
            <person name="Janssen P.H."/>
            <person name="Henrissat B."/>
            <person name="Coutinho P.M."/>
            <person name="Wu M."/>
            <person name="Xie G."/>
            <person name="Haft D.H."/>
            <person name="Sait M."/>
            <person name="Badger J."/>
            <person name="Barabote R.D."/>
            <person name="Bradley B."/>
            <person name="Brettin T.S."/>
            <person name="Brinkac L.M."/>
            <person name="Bruce D."/>
            <person name="Creasy T."/>
            <person name="Daugherty S.C."/>
            <person name="Davidsen T.M."/>
            <person name="DeBoy R.T."/>
            <person name="Detter J.C."/>
            <person name="Dodson R.J."/>
            <person name="Durkin A.S."/>
            <person name="Ganapathy A."/>
            <person name="Gwinn-Giglio M."/>
            <person name="Han C.S."/>
            <person name="Khouri H."/>
            <person name="Kiss H."/>
            <person name="Kothari S.P."/>
            <person name="Madupu R."/>
            <person name="Nelson K.E."/>
            <person name="Nelson W.C."/>
            <person name="Paulsen I."/>
            <person name="Penn K."/>
            <person name="Ren Q."/>
            <person name="Rosovitz M.J."/>
            <person name="Selengut J.D."/>
            <person name="Shrivastava S."/>
            <person name="Sullivan S.A."/>
            <person name="Tapia R."/>
            <person name="Thompson L.S."/>
            <person name="Watkins K.L."/>
            <person name="Yang Q."/>
            <person name="Yu C."/>
            <person name="Zafar N."/>
            <person name="Zhou L."/>
            <person name="Kuske C.R."/>
        </authorList>
    </citation>
    <scope>NUCLEOTIDE SEQUENCE [LARGE SCALE GENOMIC DNA]</scope>
    <source>
        <strain evidence="3 4">Ellin345</strain>
    </source>
</reference>
<dbReference type="AlphaFoldDB" id="Q1IKC3"/>
<evidence type="ECO:0000259" key="2">
    <source>
        <dbReference type="Pfam" id="PF12158"/>
    </source>
</evidence>
<keyword evidence="4" id="KW-1185">Reference proteome</keyword>
<keyword evidence="1" id="KW-0472">Membrane</keyword>
<dbReference type="EnsemblBacteria" id="ABF42677">
    <property type="protein sequence ID" value="ABF42677"/>
    <property type="gene ID" value="Acid345_3676"/>
</dbReference>
<accession>Q1IKC3</accession>
<dbReference type="EMBL" id="CP000360">
    <property type="protein sequence ID" value="ABF42677.1"/>
    <property type="molecule type" value="Genomic_DNA"/>
</dbReference>
<organism evidence="3 4">
    <name type="scientific">Koribacter versatilis (strain Ellin345)</name>
    <dbReference type="NCBI Taxonomy" id="204669"/>
    <lineage>
        <taxon>Bacteria</taxon>
        <taxon>Pseudomonadati</taxon>
        <taxon>Acidobacteriota</taxon>
        <taxon>Terriglobia</taxon>
        <taxon>Terriglobales</taxon>
        <taxon>Candidatus Korobacteraceae</taxon>
        <taxon>Candidatus Korobacter</taxon>
    </lineage>
</organism>
<sequence>MKSMDYVVGVILLLVILGGGFFLRLGLRNIWRGVASASWPRVSGTVVRSTTNATTDVNKNTGQRDKMYSADIAFQYNVSGHDYTTTTLHFGQTLGSGGSSDAEIRHLRYPQGATVTIAYNPKDPSIAAAEPGFSLEAFWLVAAGLAFILPCVMAGILVYTTESGRNESRGMAIGAGIFASIFAVLGIAALCAGLTTVWRAKSSVHWPTAEGVIRYANMQTEDKAQRVSDGEGVSHVEHSESYSTNLVFEYEVSGEKYFANVRRFGVLNGDLAQEADAAEKYPLGAKVTVAYSPVNPNVAVLEPGTQGATYAMAGVGAACLFFASVVFIWIIPSMLRF</sequence>
<dbReference type="STRING" id="204669.Acid345_3676"/>
<dbReference type="KEGG" id="aba:Acid345_3676"/>
<keyword evidence="1" id="KW-0812">Transmembrane</keyword>
<feature type="domain" description="DUF3592" evidence="2">
    <location>
        <begin position="42"/>
        <end position="133"/>
    </location>
</feature>
<evidence type="ECO:0000313" key="4">
    <source>
        <dbReference type="Proteomes" id="UP000002432"/>
    </source>
</evidence>
<dbReference type="Proteomes" id="UP000002432">
    <property type="component" value="Chromosome"/>
</dbReference>
<dbReference type="InterPro" id="IPR021994">
    <property type="entry name" value="DUF3592"/>
</dbReference>
<feature type="transmembrane region" description="Helical" evidence="1">
    <location>
        <begin position="6"/>
        <end position="27"/>
    </location>
</feature>
<evidence type="ECO:0000313" key="3">
    <source>
        <dbReference type="EMBL" id="ABF42677.1"/>
    </source>
</evidence>
<dbReference type="HOGENOM" id="CLU_755978_0_0_0"/>
<evidence type="ECO:0000256" key="1">
    <source>
        <dbReference type="SAM" id="Phobius"/>
    </source>
</evidence>
<dbReference type="OrthoDB" id="574114at2"/>
<feature type="domain" description="DUF3592" evidence="2">
    <location>
        <begin position="235"/>
        <end position="305"/>
    </location>
</feature>
<dbReference type="RefSeq" id="WP_011524476.1">
    <property type="nucleotide sequence ID" value="NC_008009.1"/>
</dbReference>
<feature type="transmembrane region" description="Helical" evidence="1">
    <location>
        <begin position="310"/>
        <end position="331"/>
    </location>
</feature>
<dbReference type="Pfam" id="PF12158">
    <property type="entry name" value="DUF3592"/>
    <property type="match status" value="2"/>
</dbReference>
<keyword evidence="1" id="KW-1133">Transmembrane helix</keyword>
<protein>
    <recommendedName>
        <fullName evidence="2">DUF3592 domain-containing protein</fullName>
    </recommendedName>
</protein>
<feature type="transmembrane region" description="Helical" evidence="1">
    <location>
        <begin position="137"/>
        <end position="159"/>
    </location>
</feature>
<proteinExistence type="predicted"/>